<feature type="transmembrane region" description="Helical" evidence="7">
    <location>
        <begin position="21"/>
        <end position="45"/>
    </location>
</feature>
<evidence type="ECO:0000256" key="1">
    <source>
        <dbReference type="ARBA" id="ARBA00000085"/>
    </source>
</evidence>
<reference evidence="10" key="1">
    <citation type="journal article" date="2019" name="Int. J. Syst. Evol. Microbiol.">
        <title>The Global Catalogue of Microorganisms (GCM) 10K type strain sequencing project: providing services to taxonomists for standard genome sequencing and annotation.</title>
        <authorList>
            <consortium name="The Broad Institute Genomics Platform"/>
            <consortium name="The Broad Institute Genome Sequencing Center for Infectious Disease"/>
            <person name="Wu L."/>
            <person name="Ma J."/>
        </authorList>
    </citation>
    <scope>NUCLEOTIDE SEQUENCE [LARGE SCALE GENOMIC DNA]</scope>
    <source>
        <strain evidence="10">CGMCC 1.15103</strain>
    </source>
</reference>
<dbReference type="InterPro" id="IPR003594">
    <property type="entry name" value="HATPase_dom"/>
</dbReference>
<dbReference type="SUPFAM" id="SSF55874">
    <property type="entry name" value="ATPase domain of HSP90 chaperone/DNA topoisomerase II/histidine kinase"/>
    <property type="match status" value="1"/>
</dbReference>
<keyword evidence="7" id="KW-0472">Membrane</keyword>
<organism evidence="9 10">
    <name type="scientific">Paraburkholderia caffeinilytica</name>
    <dbReference type="NCBI Taxonomy" id="1761016"/>
    <lineage>
        <taxon>Bacteria</taxon>
        <taxon>Pseudomonadati</taxon>
        <taxon>Pseudomonadota</taxon>
        <taxon>Betaproteobacteria</taxon>
        <taxon>Burkholderiales</taxon>
        <taxon>Burkholderiaceae</taxon>
        <taxon>Paraburkholderia</taxon>
    </lineage>
</organism>
<evidence type="ECO:0000313" key="9">
    <source>
        <dbReference type="EMBL" id="GGC43759.1"/>
    </source>
</evidence>
<feature type="transmembrane region" description="Helical" evidence="7">
    <location>
        <begin position="251"/>
        <end position="273"/>
    </location>
</feature>
<sequence>MPHHLQQTEARREGDRVIRRPAQFLANTVLVFSVALLIAAAVWYIGTDGTHTTGDVVHLTQAEWQSTDAPDFAAPPTSFDSRTLPGSWQHATLPTALPSNSPGTAHATPDIRTTWVRLPVSGLHAAAGPLALYISRIKTDGTIAVYADGRLVHRAQQQGPLWNSLFTPLWITLDRDAGDAPLREILIRIEHTPENRVAVATLWAGPTDALRGRYYMRQWLQRELPAMLSASFLCVGIFALFVWFNRRQETGYLIFFNLSATSFVGHLHYYASLPITSDWFAWLTINALFWLTLVVHFFLCTMHGRPLRILTWTIASVTVLITVLTLPVVAVLPVLPSTPIVVPLIYAVAVLMATIVGFVGVLSAWRRSREARLLAAGVGVCTLLGITDWMMHNNVLSPEGWFLGAYMNAVTFGVCGLLMVRRYVNAISEVEQSNANLAQRLKEREAELELSHQRIREAELLQTISDERRRLMQDMHDGLGSSLISAIRSVDRGGASDIDVSHILKSCLDDLKLTIDSMEPVEADLLLLLATLRFRLEPRLEGTGITLLWEVRELPTLAWLDPSSALHILRIVQESIANVLHHTHASEIRVSTAVDTAGVQVIVEDNGQGFDVETVSGATKGRGLHNQMRRARALDGTVSWHSGARGTRFTLWLPLERNAQAAQTSA</sequence>
<feature type="domain" description="Histidine kinase/HSP90-like ATPase" evidence="8">
    <location>
        <begin position="563"/>
        <end position="657"/>
    </location>
</feature>
<dbReference type="Pfam" id="PF02518">
    <property type="entry name" value="HATPase_c"/>
    <property type="match status" value="1"/>
</dbReference>
<dbReference type="CDD" id="cd16917">
    <property type="entry name" value="HATPase_UhpB-NarQ-NarX-like"/>
    <property type="match status" value="1"/>
</dbReference>
<feature type="transmembrane region" description="Helical" evidence="7">
    <location>
        <begin position="312"/>
        <end position="334"/>
    </location>
</feature>
<evidence type="ECO:0000256" key="2">
    <source>
        <dbReference type="ARBA" id="ARBA00012438"/>
    </source>
</evidence>
<name>A0ABQ1MSY9_9BURK</name>
<dbReference type="EC" id="2.7.13.3" evidence="2"/>
<evidence type="ECO:0000313" key="10">
    <source>
        <dbReference type="Proteomes" id="UP000602004"/>
    </source>
</evidence>
<evidence type="ECO:0000259" key="8">
    <source>
        <dbReference type="SMART" id="SM00387"/>
    </source>
</evidence>
<feature type="coiled-coil region" evidence="6">
    <location>
        <begin position="427"/>
        <end position="461"/>
    </location>
</feature>
<dbReference type="EMBL" id="BMHL01000005">
    <property type="protein sequence ID" value="GGC43759.1"/>
    <property type="molecule type" value="Genomic_DNA"/>
</dbReference>
<keyword evidence="7" id="KW-0812">Transmembrane</keyword>
<dbReference type="Proteomes" id="UP000602004">
    <property type="component" value="Unassembled WGS sequence"/>
</dbReference>
<dbReference type="GO" id="GO:0016301">
    <property type="term" value="F:kinase activity"/>
    <property type="evidence" value="ECO:0007669"/>
    <property type="project" value="UniProtKB-KW"/>
</dbReference>
<keyword evidence="7" id="KW-1133">Transmembrane helix</keyword>
<dbReference type="PANTHER" id="PTHR24421:SF10">
    <property type="entry name" value="NITRATE_NITRITE SENSOR PROTEIN NARQ"/>
    <property type="match status" value="1"/>
</dbReference>
<keyword evidence="6" id="KW-0175">Coiled coil</keyword>
<dbReference type="PANTHER" id="PTHR24421">
    <property type="entry name" value="NITRATE/NITRITE SENSOR PROTEIN NARX-RELATED"/>
    <property type="match status" value="1"/>
</dbReference>
<evidence type="ECO:0000256" key="6">
    <source>
        <dbReference type="SAM" id="Coils"/>
    </source>
</evidence>
<feature type="transmembrane region" description="Helical" evidence="7">
    <location>
        <begin position="340"/>
        <end position="361"/>
    </location>
</feature>
<feature type="transmembrane region" description="Helical" evidence="7">
    <location>
        <begin position="373"/>
        <end position="391"/>
    </location>
</feature>
<keyword evidence="4 9" id="KW-0418">Kinase</keyword>
<protein>
    <recommendedName>
        <fullName evidence="2">histidine kinase</fullName>
        <ecNumber evidence="2">2.7.13.3</ecNumber>
    </recommendedName>
</protein>
<feature type="transmembrane region" description="Helical" evidence="7">
    <location>
        <begin position="224"/>
        <end position="244"/>
    </location>
</feature>
<comment type="catalytic activity">
    <reaction evidence="1">
        <text>ATP + protein L-histidine = ADP + protein N-phospho-L-histidine.</text>
        <dbReference type="EC" id="2.7.13.3"/>
    </reaction>
</comment>
<keyword evidence="10" id="KW-1185">Reference proteome</keyword>
<feature type="transmembrane region" description="Helical" evidence="7">
    <location>
        <begin position="279"/>
        <end position="300"/>
    </location>
</feature>
<dbReference type="InterPro" id="IPR050482">
    <property type="entry name" value="Sensor_HK_TwoCompSys"/>
</dbReference>
<comment type="caution">
    <text evidence="9">The sequence shown here is derived from an EMBL/GenBank/DDBJ whole genome shotgun (WGS) entry which is preliminary data.</text>
</comment>
<accession>A0ABQ1MSY9</accession>
<dbReference type="SMART" id="SM00387">
    <property type="entry name" value="HATPase_c"/>
    <property type="match status" value="1"/>
</dbReference>
<gene>
    <name evidence="9" type="ORF">GCM10011400_33470</name>
</gene>
<dbReference type="Gene3D" id="3.30.565.10">
    <property type="entry name" value="Histidine kinase-like ATPase, C-terminal domain"/>
    <property type="match status" value="1"/>
</dbReference>
<dbReference type="Pfam" id="PF07695">
    <property type="entry name" value="7TMR-DISM_7TM"/>
    <property type="match status" value="1"/>
</dbReference>
<keyword evidence="5" id="KW-0902">Two-component regulatory system</keyword>
<evidence type="ECO:0000256" key="4">
    <source>
        <dbReference type="ARBA" id="ARBA00022777"/>
    </source>
</evidence>
<evidence type="ECO:0000256" key="5">
    <source>
        <dbReference type="ARBA" id="ARBA00023012"/>
    </source>
</evidence>
<dbReference type="InterPro" id="IPR036890">
    <property type="entry name" value="HATPase_C_sf"/>
</dbReference>
<evidence type="ECO:0000256" key="3">
    <source>
        <dbReference type="ARBA" id="ARBA00022679"/>
    </source>
</evidence>
<evidence type="ECO:0000256" key="7">
    <source>
        <dbReference type="SAM" id="Phobius"/>
    </source>
</evidence>
<keyword evidence="3" id="KW-0808">Transferase</keyword>
<proteinExistence type="predicted"/>
<dbReference type="InterPro" id="IPR011623">
    <property type="entry name" value="7TMR_DISM_rcpt_extracell_dom1"/>
</dbReference>
<feature type="transmembrane region" description="Helical" evidence="7">
    <location>
        <begin position="403"/>
        <end position="420"/>
    </location>
</feature>